<dbReference type="InterPro" id="IPR013024">
    <property type="entry name" value="GGCT-like"/>
</dbReference>
<keyword evidence="3" id="KW-1185">Reference proteome</keyword>
<sequence length="115" mass="12871">MEALFSYGTLQQKNVQLETFGRELLGEADTLACFVLGEIEITDPMVLERSGKRFHPILRYTGNPQDSISGTIFLITSDELAQADEYEVDAYKRALITFTSGRAAWCYIDAQANLP</sequence>
<evidence type="ECO:0000259" key="1">
    <source>
        <dbReference type="Pfam" id="PF06094"/>
    </source>
</evidence>
<protein>
    <recommendedName>
        <fullName evidence="1">Gamma-glutamylcyclotransferase AIG2-like domain-containing protein</fullName>
    </recommendedName>
</protein>
<dbReference type="Gene3D" id="3.10.490.10">
    <property type="entry name" value="Gamma-glutamyl cyclotransferase-like"/>
    <property type="match status" value="1"/>
</dbReference>
<dbReference type="InterPro" id="IPR036568">
    <property type="entry name" value="GGCT-like_sf"/>
</dbReference>
<organism evidence="2 3">
    <name type="scientific">Pseudoalteromonas tunicata D2</name>
    <dbReference type="NCBI Taxonomy" id="87626"/>
    <lineage>
        <taxon>Bacteria</taxon>
        <taxon>Pseudomonadati</taxon>
        <taxon>Pseudomonadota</taxon>
        <taxon>Gammaproteobacteria</taxon>
        <taxon>Alteromonadales</taxon>
        <taxon>Pseudoalteromonadaceae</taxon>
        <taxon>Pseudoalteromonas</taxon>
    </lineage>
</organism>
<name>A4CFB1_9GAMM</name>
<dbReference type="CDD" id="cd06661">
    <property type="entry name" value="GGCT_like"/>
    <property type="match status" value="1"/>
</dbReference>
<feature type="domain" description="Gamma-glutamylcyclotransferase AIG2-like" evidence="1">
    <location>
        <begin position="4"/>
        <end position="108"/>
    </location>
</feature>
<proteinExistence type="predicted"/>
<dbReference type="RefSeq" id="WP_009839252.1">
    <property type="nucleotide sequence ID" value="NZ_AAOH01000012.1"/>
</dbReference>
<evidence type="ECO:0000313" key="2">
    <source>
        <dbReference type="EMBL" id="EAR26549.1"/>
    </source>
</evidence>
<evidence type="ECO:0000313" key="3">
    <source>
        <dbReference type="Proteomes" id="UP000006201"/>
    </source>
</evidence>
<dbReference type="HOGENOM" id="CLU_152489_0_0_6"/>
<dbReference type="EMBL" id="AAOH01000012">
    <property type="protein sequence ID" value="EAR26549.1"/>
    <property type="molecule type" value="Genomic_DNA"/>
</dbReference>
<gene>
    <name evidence="2" type="ORF">PTD2_09389</name>
</gene>
<dbReference type="OrthoDB" id="9798388at2"/>
<dbReference type="eggNOG" id="COG2105">
    <property type="taxonomic scope" value="Bacteria"/>
</dbReference>
<dbReference type="STRING" id="87626.PTD2_09389"/>
<dbReference type="SUPFAM" id="SSF110857">
    <property type="entry name" value="Gamma-glutamyl cyclotransferase-like"/>
    <property type="match status" value="1"/>
</dbReference>
<dbReference type="Proteomes" id="UP000006201">
    <property type="component" value="Unassembled WGS sequence"/>
</dbReference>
<dbReference type="AlphaFoldDB" id="A4CFB1"/>
<reference evidence="2 3" key="1">
    <citation type="submission" date="2006-02" db="EMBL/GenBank/DDBJ databases">
        <authorList>
            <person name="Moran M.A."/>
            <person name="Kjelleberg S."/>
            <person name="Egan S."/>
            <person name="Saunders N."/>
            <person name="Thomas T."/>
            <person name="Ferriera S."/>
            <person name="Johnson J."/>
            <person name="Kravitz S."/>
            <person name="Halpern A."/>
            <person name="Remington K."/>
            <person name="Beeson K."/>
            <person name="Tran B."/>
            <person name="Rogers Y.-H."/>
            <person name="Friedman R."/>
            <person name="Venter J.C."/>
        </authorList>
    </citation>
    <scope>NUCLEOTIDE SEQUENCE [LARGE SCALE GENOMIC DNA]</scope>
    <source>
        <strain evidence="2 3">D2</strain>
    </source>
</reference>
<dbReference type="InterPro" id="IPR009288">
    <property type="entry name" value="AIG2-like_dom"/>
</dbReference>
<dbReference type="Pfam" id="PF06094">
    <property type="entry name" value="GGACT"/>
    <property type="match status" value="1"/>
</dbReference>
<comment type="caution">
    <text evidence="2">The sequence shown here is derived from an EMBL/GenBank/DDBJ whole genome shotgun (WGS) entry which is preliminary data.</text>
</comment>
<accession>A4CFB1</accession>